<name>A0AC34R121_9BILA</name>
<organism evidence="1 2">
    <name type="scientific">Panagrolaimus sp. JU765</name>
    <dbReference type="NCBI Taxonomy" id="591449"/>
    <lineage>
        <taxon>Eukaryota</taxon>
        <taxon>Metazoa</taxon>
        <taxon>Ecdysozoa</taxon>
        <taxon>Nematoda</taxon>
        <taxon>Chromadorea</taxon>
        <taxon>Rhabditida</taxon>
        <taxon>Tylenchina</taxon>
        <taxon>Panagrolaimomorpha</taxon>
        <taxon>Panagrolaimoidea</taxon>
        <taxon>Panagrolaimidae</taxon>
        <taxon>Panagrolaimus</taxon>
    </lineage>
</organism>
<sequence>MIVPFLAGKLQDCKVNDDCSSIDFDSPDCGMINQQMSCMVRGLTAECRRQICAVYQEEFHHSGKNCLLTCSRTAGIQLNLFIIFGMSFLIKFLM</sequence>
<dbReference type="WBParaSite" id="JU765_v2.g2384.t1">
    <property type="protein sequence ID" value="JU765_v2.g2384.t1"/>
    <property type="gene ID" value="JU765_v2.g2384"/>
</dbReference>
<proteinExistence type="predicted"/>
<protein>
    <submittedName>
        <fullName evidence="2">Uncharacterized protein</fullName>
    </submittedName>
</protein>
<evidence type="ECO:0000313" key="1">
    <source>
        <dbReference type="Proteomes" id="UP000887576"/>
    </source>
</evidence>
<accession>A0AC34R121</accession>
<reference evidence="2" key="1">
    <citation type="submission" date="2022-11" db="UniProtKB">
        <authorList>
            <consortium name="WormBaseParasite"/>
        </authorList>
    </citation>
    <scope>IDENTIFICATION</scope>
</reference>
<evidence type="ECO:0000313" key="2">
    <source>
        <dbReference type="WBParaSite" id="JU765_v2.g2384.t1"/>
    </source>
</evidence>
<dbReference type="Proteomes" id="UP000887576">
    <property type="component" value="Unplaced"/>
</dbReference>